<sequence length="537" mass="59747">MKLTLEGLKDRQDWEKAGIELPSYDAAALAQRTRTSPVWVHFGVGNIFRIFIGGIADRLISEGLMDRGITGAETFDYDVVDKIYRPYDNLVLSITLHGDGTTERRVLGSVTEAVKAQYSDPEQWKRLKEILCDSGLQMVSFTITEKGYALTKADGAYFEFVKADIEHGPEKATGAMAVVTAMLLERYRSGKAKLALVSMDNCSQNGQKFRNSVLEIAEEWRKRGFVDDGFLTYIRDESQVSFPWTMIDKITPRPSEKIAKELEEAGVEGMQPVITSGKTYIAPFVNAEGPQYLVVEDSFPNGRPALEKAGVYMTDRDTVDKSEKMKVTACLNPIHTALGPYGCVLGYELFSDEMKDPDMLELARRVGYVEGMEVVPDPGILSPKAFLDEVINERFPNPYLGDTTQRLSVDVSQGIGIRFGETIKAYVEKYGDAKRLNGIPIAIAGWFRYLLAIDEEGRPFELAPDPMVSELREAMSSIVFGEPSSLTDQFKGILSNENIFAVDLYKAGIGEKIEEIFREEIAGPGAVRKTVKKYLGC</sequence>
<dbReference type="InterPro" id="IPR013118">
    <property type="entry name" value="Mannitol_DH_C"/>
</dbReference>
<dbReference type="GO" id="GO:0008926">
    <property type="term" value="F:mannitol-1-phosphate 5-dehydrogenase activity"/>
    <property type="evidence" value="ECO:0007669"/>
    <property type="project" value="UniProtKB-EC"/>
</dbReference>
<dbReference type="InterPro" id="IPR013328">
    <property type="entry name" value="6PGD_dom2"/>
</dbReference>
<name>A0A9X5CFQ6_9FIRM</name>
<organism evidence="5 6">
    <name type="scientific">Schaedlerella arabinosiphila</name>
    <dbReference type="NCBI Taxonomy" id="2044587"/>
    <lineage>
        <taxon>Bacteria</taxon>
        <taxon>Bacillati</taxon>
        <taxon>Bacillota</taxon>
        <taxon>Clostridia</taxon>
        <taxon>Lachnospirales</taxon>
        <taxon>Lachnospiraceae</taxon>
        <taxon>Schaedlerella</taxon>
    </lineage>
</organism>
<protein>
    <submittedName>
        <fullName evidence="5">Mannitol dehydrogenase family protein</fullName>
    </submittedName>
</protein>
<dbReference type="PANTHER" id="PTHR43362:SF1">
    <property type="entry name" value="MANNITOL DEHYDROGENASE 2-RELATED"/>
    <property type="match status" value="1"/>
</dbReference>
<dbReference type="PANTHER" id="PTHR43362">
    <property type="entry name" value="MANNITOL DEHYDROGENASE DSF1-RELATED"/>
    <property type="match status" value="1"/>
</dbReference>
<dbReference type="AlphaFoldDB" id="A0A9X5CFQ6"/>
<dbReference type="Pfam" id="PF08125">
    <property type="entry name" value="Mannitol_dh_C"/>
    <property type="match status" value="1"/>
</dbReference>
<proteinExistence type="predicted"/>
<dbReference type="InterPro" id="IPR050988">
    <property type="entry name" value="Mannitol_DH/Oxidoreductase"/>
</dbReference>
<keyword evidence="1" id="KW-0560">Oxidoreductase</keyword>
<evidence type="ECO:0000259" key="4">
    <source>
        <dbReference type="Pfam" id="PF08125"/>
    </source>
</evidence>
<dbReference type="Gene3D" id="1.10.1040.10">
    <property type="entry name" value="N-(1-d-carboxylethyl)-l-norvaline Dehydrogenase, domain 2"/>
    <property type="match status" value="1"/>
</dbReference>
<dbReference type="InterPro" id="IPR013131">
    <property type="entry name" value="Mannitol_DH_N"/>
</dbReference>
<feature type="domain" description="Mannitol dehydrogenase N-terminal" evidence="3">
    <location>
        <begin position="40"/>
        <end position="307"/>
    </location>
</feature>
<dbReference type="RefSeq" id="WP_162206116.1">
    <property type="nucleotide sequence ID" value="NZ_VIRB01000165.1"/>
</dbReference>
<comment type="caution">
    <text evidence="5">The sequence shown here is derived from an EMBL/GenBank/DDBJ whole genome shotgun (WGS) entry which is preliminary data.</text>
</comment>
<dbReference type="InterPro" id="IPR008927">
    <property type="entry name" value="6-PGluconate_DH-like_C_sf"/>
</dbReference>
<dbReference type="InterPro" id="IPR036291">
    <property type="entry name" value="NAD(P)-bd_dom_sf"/>
</dbReference>
<reference evidence="5 6" key="1">
    <citation type="submission" date="2019-07" db="EMBL/GenBank/DDBJ databases">
        <title>Draft genome sequences of 15 bacterial species constituting the stable defined intestinal microbiota of the GM15 gnotobiotic mouse model.</title>
        <authorList>
            <person name="Elie C."/>
            <person name="Mathieu A."/>
            <person name="Saliou A."/>
            <person name="Darnaud M."/>
            <person name="Leulier F."/>
            <person name="Tamellini A."/>
        </authorList>
    </citation>
    <scope>NUCLEOTIDE SEQUENCE [LARGE SCALE GENOMIC DNA]</scope>
    <source>
        <strain evidence="6">ASF 502</strain>
    </source>
</reference>
<dbReference type="EMBL" id="VIRB01000165">
    <property type="protein sequence ID" value="NDO72462.1"/>
    <property type="molecule type" value="Genomic_DNA"/>
</dbReference>
<dbReference type="SUPFAM" id="SSF48179">
    <property type="entry name" value="6-phosphogluconate dehydrogenase C-terminal domain-like"/>
    <property type="match status" value="1"/>
</dbReference>
<evidence type="ECO:0000313" key="5">
    <source>
        <dbReference type="EMBL" id="NDO72462.1"/>
    </source>
</evidence>
<feature type="domain" description="Mannitol dehydrogenase C-terminal" evidence="4">
    <location>
        <begin position="319"/>
        <end position="506"/>
    </location>
</feature>
<evidence type="ECO:0000256" key="2">
    <source>
        <dbReference type="ARBA" id="ARBA00048615"/>
    </source>
</evidence>
<dbReference type="SUPFAM" id="SSF51735">
    <property type="entry name" value="NAD(P)-binding Rossmann-fold domains"/>
    <property type="match status" value="1"/>
</dbReference>
<dbReference type="Proteomes" id="UP000474104">
    <property type="component" value="Unassembled WGS sequence"/>
</dbReference>
<comment type="catalytic activity">
    <reaction evidence="2">
        <text>D-mannitol 1-phosphate + NAD(+) = beta-D-fructose 6-phosphate + NADH + H(+)</text>
        <dbReference type="Rhea" id="RHEA:19661"/>
        <dbReference type="ChEBI" id="CHEBI:15378"/>
        <dbReference type="ChEBI" id="CHEBI:57540"/>
        <dbReference type="ChEBI" id="CHEBI:57634"/>
        <dbReference type="ChEBI" id="CHEBI:57945"/>
        <dbReference type="ChEBI" id="CHEBI:61381"/>
        <dbReference type="EC" id="1.1.1.17"/>
    </reaction>
</comment>
<evidence type="ECO:0000259" key="3">
    <source>
        <dbReference type="Pfam" id="PF01232"/>
    </source>
</evidence>
<dbReference type="Gene3D" id="3.40.50.720">
    <property type="entry name" value="NAD(P)-binding Rossmann-like Domain"/>
    <property type="match status" value="1"/>
</dbReference>
<dbReference type="Pfam" id="PF01232">
    <property type="entry name" value="Mannitol_dh"/>
    <property type="match status" value="1"/>
</dbReference>
<evidence type="ECO:0000313" key="6">
    <source>
        <dbReference type="Proteomes" id="UP000474104"/>
    </source>
</evidence>
<evidence type="ECO:0000256" key="1">
    <source>
        <dbReference type="ARBA" id="ARBA00023002"/>
    </source>
</evidence>
<accession>A0A9X5CFQ6</accession>
<gene>
    <name evidence="5" type="ORF">FMM80_29085</name>
</gene>